<sequence length="154" mass="17102">MADESVEKVAAPVTEKGEYEEFCEKVNAISSPLASRKLAKKVYKLIKKASKKRENLRQGLADVYKAVRHNETGIVILAAGFGLGNVTPIDIYSHIPALCESKDIPYVFTPSREHLGLAAGHKRPSILLLIKKSDEYGELFDEVRKTIEELPPPQ</sequence>
<keyword evidence="2" id="KW-1185">Reference proteome</keyword>
<proteinExistence type="predicted"/>
<evidence type="ECO:0000259" key="1">
    <source>
        <dbReference type="Pfam" id="PF01248"/>
    </source>
</evidence>
<dbReference type="GO" id="GO:0003723">
    <property type="term" value="F:RNA binding"/>
    <property type="evidence" value="ECO:0007669"/>
    <property type="project" value="InterPro"/>
</dbReference>
<organism evidence="2 3">
    <name type="scientific">Syphacia muris</name>
    <dbReference type="NCBI Taxonomy" id="451379"/>
    <lineage>
        <taxon>Eukaryota</taxon>
        <taxon>Metazoa</taxon>
        <taxon>Ecdysozoa</taxon>
        <taxon>Nematoda</taxon>
        <taxon>Chromadorea</taxon>
        <taxon>Rhabditida</taxon>
        <taxon>Spirurina</taxon>
        <taxon>Oxyuridomorpha</taxon>
        <taxon>Oxyuroidea</taxon>
        <taxon>Oxyuridae</taxon>
        <taxon>Syphacia</taxon>
    </lineage>
</organism>
<reference evidence="3" key="1">
    <citation type="submission" date="2017-02" db="UniProtKB">
        <authorList>
            <consortium name="WormBaseParasite"/>
        </authorList>
    </citation>
    <scope>IDENTIFICATION</scope>
</reference>
<dbReference type="WBParaSite" id="SMUV_0000629701-mRNA-1">
    <property type="protein sequence ID" value="SMUV_0000629701-mRNA-1"/>
    <property type="gene ID" value="SMUV_0000629701"/>
</dbReference>
<dbReference type="InterPro" id="IPR004038">
    <property type="entry name" value="Ribosomal_eL8/eL30/eS12/Gad45"/>
</dbReference>
<protein>
    <submittedName>
        <fullName evidence="3">Ribosomal_L7Ae domain-containing protein</fullName>
    </submittedName>
</protein>
<name>A0A0N5ANU6_9BILA</name>
<dbReference type="SUPFAM" id="SSF55315">
    <property type="entry name" value="L30e-like"/>
    <property type="match status" value="1"/>
</dbReference>
<dbReference type="STRING" id="451379.A0A0N5ANU6"/>
<feature type="domain" description="Ribosomal protein eL8/eL30/eS12/Gadd45" evidence="1">
    <location>
        <begin position="40"/>
        <end position="137"/>
    </location>
</feature>
<dbReference type="PANTHER" id="PTHR23105">
    <property type="entry name" value="RIBOSOMAL PROTEIN L7AE FAMILY MEMBER"/>
    <property type="match status" value="1"/>
</dbReference>
<dbReference type="AlphaFoldDB" id="A0A0N5ANU6"/>
<accession>A0A0N5ANU6</accession>
<evidence type="ECO:0000313" key="2">
    <source>
        <dbReference type="Proteomes" id="UP000046393"/>
    </source>
</evidence>
<dbReference type="InterPro" id="IPR050257">
    <property type="entry name" value="eL8/uL1-like"/>
</dbReference>
<evidence type="ECO:0000313" key="3">
    <source>
        <dbReference type="WBParaSite" id="SMUV_0000629701-mRNA-1"/>
    </source>
</evidence>
<dbReference type="Proteomes" id="UP000046393">
    <property type="component" value="Unplaced"/>
</dbReference>
<dbReference type="Pfam" id="PF01248">
    <property type="entry name" value="Ribosomal_L7Ae"/>
    <property type="match status" value="1"/>
</dbReference>
<dbReference type="InterPro" id="IPR029064">
    <property type="entry name" value="Ribosomal_eL30-like_sf"/>
</dbReference>
<dbReference type="Gene3D" id="3.30.1330.30">
    <property type="match status" value="1"/>
</dbReference>